<keyword evidence="16" id="KW-1185">Reference proteome</keyword>
<evidence type="ECO:0000313" key="15">
    <source>
        <dbReference type="EMBL" id="MFC7358479.1"/>
    </source>
</evidence>
<dbReference type="InterPro" id="IPR054384">
    <property type="entry name" value="SecDF_P1_head"/>
</dbReference>
<evidence type="ECO:0000256" key="6">
    <source>
        <dbReference type="ARBA" id="ARBA00022989"/>
    </source>
</evidence>
<dbReference type="EMBL" id="JBHTBN010000007">
    <property type="protein sequence ID" value="MFC7358479.1"/>
    <property type="molecule type" value="Genomic_DNA"/>
</dbReference>
<feature type="domain" description="SecDF P1 head subdomain" evidence="14">
    <location>
        <begin position="408"/>
        <end position="506"/>
    </location>
</feature>
<dbReference type="PANTHER" id="PTHR30081:SF1">
    <property type="entry name" value="PROTEIN TRANSLOCASE SUBUNIT SECD"/>
    <property type="match status" value="1"/>
</dbReference>
<keyword evidence="7 9" id="KW-0811">Translocation</keyword>
<evidence type="ECO:0000256" key="8">
    <source>
        <dbReference type="ARBA" id="ARBA00023136"/>
    </source>
</evidence>
<comment type="similarity">
    <text evidence="10">Belongs to the SecD/SecF family. SecF subfamily.</text>
</comment>
<organism evidence="15 16">
    <name type="scientific">Jejudonia soesokkakensis</name>
    <dbReference type="NCBI Taxonomy" id="1323432"/>
    <lineage>
        <taxon>Bacteria</taxon>
        <taxon>Pseudomonadati</taxon>
        <taxon>Bacteroidota</taxon>
        <taxon>Flavobacteriia</taxon>
        <taxon>Flavobacteriales</taxon>
        <taxon>Flavobacteriaceae</taxon>
        <taxon>Jejudonia</taxon>
    </lineage>
</organism>
<feature type="transmembrane region" description="Helical" evidence="9">
    <location>
        <begin position="552"/>
        <end position="575"/>
    </location>
</feature>
<accession>A0ABW2MWA0</accession>
<dbReference type="Proteomes" id="UP001596415">
    <property type="component" value="Unassembled WGS sequence"/>
</dbReference>
<feature type="transmembrane region" description="Helical" evidence="9">
    <location>
        <begin position="656"/>
        <end position="675"/>
    </location>
</feature>
<dbReference type="Pfam" id="PF02355">
    <property type="entry name" value="SecD_SecF_C"/>
    <property type="match status" value="2"/>
</dbReference>
<feature type="transmembrane region" description="Helical" evidence="9">
    <location>
        <begin position="946"/>
        <end position="974"/>
    </location>
</feature>
<keyword evidence="8 9" id="KW-0472">Membrane</keyword>
<keyword evidence="5 9" id="KW-0653">Protein transport</keyword>
<feature type="domain" description="Protein translocase subunit SecDF P1" evidence="13">
    <location>
        <begin position="187"/>
        <end position="244"/>
    </location>
</feature>
<dbReference type="Gene3D" id="1.20.1640.10">
    <property type="entry name" value="Multidrug efflux transporter AcrB transmembrane domain"/>
    <property type="match status" value="2"/>
</dbReference>
<feature type="transmembrane region" description="Helical" evidence="9">
    <location>
        <begin position="620"/>
        <end position="644"/>
    </location>
</feature>
<gene>
    <name evidence="15" type="primary">secDF</name>
    <name evidence="9" type="synonym">secD</name>
    <name evidence="10" type="synonym">secF</name>
    <name evidence="15" type="ORF">ACFQO1_12330</name>
</gene>
<keyword evidence="3 9" id="KW-1003">Cell membrane</keyword>
<evidence type="ECO:0000256" key="4">
    <source>
        <dbReference type="ARBA" id="ARBA00022692"/>
    </source>
</evidence>
<dbReference type="InterPro" id="IPR048631">
    <property type="entry name" value="SecD_1st"/>
</dbReference>
<dbReference type="InterPro" id="IPR055344">
    <property type="entry name" value="SecD_SecF_C_bact"/>
</dbReference>
<dbReference type="NCBIfam" id="NF009585">
    <property type="entry name" value="PRK13024.1-5"/>
    <property type="match status" value="1"/>
</dbReference>
<dbReference type="HAMAP" id="MF_01464_B">
    <property type="entry name" value="SecF_B"/>
    <property type="match status" value="1"/>
</dbReference>
<evidence type="ECO:0000256" key="2">
    <source>
        <dbReference type="ARBA" id="ARBA00022448"/>
    </source>
</evidence>
<feature type="transmembrane region" description="Helical" evidence="9">
    <location>
        <begin position="980"/>
        <end position="1004"/>
    </location>
</feature>
<comment type="subcellular location">
    <subcellularLocation>
        <location evidence="1 9">Cell membrane</location>
        <topology evidence="1 9">Multi-pass membrane protein</topology>
    </subcellularLocation>
</comment>
<comment type="subunit">
    <text evidence="10">Forms a complex with SecD. Part of the essential Sec protein translocation apparatus which comprises SecA, SecYEG and auxiliary proteins SecDF. Other proteins may also be involved.</text>
</comment>
<evidence type="ECO:0000256" key="10">
    <source>
        <dbReference type="HAMAP-Rule" id="MF_01464"/>
    </source>
</evidence>
<evidence type="ECO:0000256" key="1">
    <source>
        <dbReference type="ARBA" id="ARBA00004651"/>
    </source>
</evidence>
<dbReference type="NCBIfam" id="TIGR00916">
    <property type="entry name" value="2A0604s01"/>
    <property type="match status" value="2"/>
</dbReference>
<dbReference type="PRINTS" id="PR01755">
    <property type="entry name" value="SECFTRNLCASE"/>
</dbReference>
<feature type="transmembrane region" description="Helical" evidence="9">
    <location>
        <begin position="709"/>
        <end position="727"/>
    </location>
</feature>
<dbReference type="Gene3D" id="3.30.1360.200">
    <property type="match status" value="1"/>
</dbReference>
<dbReference type="PANTHER" id="PTHR30081">
    <property type="entry name" value="PROTEIN-EXPORT MEMBRANE PROTEIN SEC"/>
    <property type="match status" value="1"/>
</dbReference>
<evidence type="ECO:0000256" key="11">
    <source>
        <dbReference type="SAM" id="MobiDB-lite"/>
    </source>
</evidence>
<sequence length="1031" mass="112709">MQNKGLVIVFAVLFGLVSLYQLSFTYISNQVEDEAKAFARSEYTDEQHKERAEAEAQYLDSVALNPVMLGIDYKTAKEKELNKGLDLKGGINVILQVSVQDILRGLANNTKDPAFNQAIANATEAQKQSQDTYIDLFFEAFEELPGENNLASPSIFFNKNLEEDIDGSMTNAEVEPVIKQKIDESINSAFEVLRKRIDKFGVTQPNIQRLGNSARILVELPGARDVERVKKLVTSTAQLEFWNVYKSDELGGFLFQADAKVKELMDADDAGDAAEENAEASDEEVVEGAQEDAAVAQDSTKTEEDVIADLLETEDIEDAQNASQSNPILGLMVSPGFQGSPVLARFSVKDTATVNKYLKMPEVRSLLSNEQRYTKFVWGIPEDTQINEEGETVATSGLYALKVDRTGQPPLAGAVVVGADQSYDQVGRVAVDMQMNGVGAKKWEEMTGNAYTNQSQIAILLDNIVYSAPGVTSGPIAGGRSQITGDFTITQGQDLANVLRAGKLPASADIIQAEVVGPTLGQEAIDSGILSFAIALAFVLIWMIFYYGKAGIFADIALVVNILFIFGILAGLGAVLTLPGIAGIVLTIGISVDANVLIFERIREELAKGKLQKDAIKDGFSNALSSILDANITTGLTGLILLVFGTGPIKGFATTLLIGIATSLFTAIFITRLFIDSYTKNGKSLPCSTAMTKNLFKNVNINFLGKRKVAYVISGILILISLGSLFTNGLNQGVDFVGGRTYTVRFDKDVNATAVTEDLTAVFGSAEAKTYGGDNQLKITTKYKVDETGEEVDGEIEQMLYEGLQPNLPSGMTFEEFKEDDEGKVAGRMEYYKVSPTIADDIKKESFWAVLGSLIVVFLYILLRFRRWQFSLGAVTAVFHDVLIVLGIFSLTYKFMPFNMEIDQSFIAAILTVIGYSLNDTVVVFDRIREFFNEHPKWKMNRIINSALNSTLSRTLNTSITTLIVLLCIFLIGAESIRGLIFALIVGVLVGTYSSLFIATPVFFDSVKKRGIDLTEKKEEEDELLPEAKKK</sequence>
<feature type="transmembrane region" description="Helical" evidence="9">
    <location>
        <begin position="870"/>
        <end position="893"/>
    </location>
</feature>
<evidence type="ECO:0000313" key="16">
    <source>
        <dbReference type="Proteomes" id="UP001596415"/>
    </source>
</evidence>
<dbReference type="InterPro" id="IPR022646">
    <property type="entry name" value="SecD/SecF_CS"/>
</dbReference>
<comment type="subunit">
    <text evidence="9">Forms a complex with SecF. Part of the essential Sec protein translocation apparatus which comprises SecA, SecYEG and auxiliary proteins SecDF. Other proteins may also be involved.</text>
</comment>
<keyword evidence="2 9" id="KW-0813">Transport</keyword>
<feature type="domain" description="Protein export membrane protein SecD/SecF C-terminal" evidence="12">
    <location>
        <begin position="507"/>
        <end position="675"/>
    </location>
</feature>
<feature type="compositionally biased region" description="Acidic residues" evidence="11">
    <location>
        <begin position="267"/>
        <end position="290"/>
    </location>
</feature>
<dbReference type="Pfam" id="PF21760">
    <property type="entry name" value="SecD_1st"/>
    <property type="match status" value="1"/>
</dbReference>
<dbReference type="InterPro" id="IPR022813">
    <property type="entry name" value="SecD/SecF_arch_bac"/>
</dbReference>
<protein>
    <recommendedName>
        <fullName evidence="9 10">Multifunctional fusion protein</fullName>
    </recommendedName>
    <domain>
        <recommendedName>
            <fullName evidence="9">Protein translocase subunit SecD</fullName>
        </recommendedName>
    </domain>
    <domain>
        <recommendedName>
            <fullName evidence="10">Protein-export membrane protein SecF</fullName>
        </recommendedName>
    </domain>
</protein>
<evidence type="ECO:0000259" key="13">
    <source>
        <dbReference type="Pfam" id="PF21760"/>
    </source>
</evidence>
<dbReference type="NCBIfam" id="TIGR01129">
    <property type="entry name" value="secD"/>
    <property type="match status" value="1"/>
</dbReference>
<proteinExistence type="inferred from homology"/>
<comment type="function">
    <text evidence="9">Part of the Sec protein translocase complex. Interacts with the SecYEG preprotein conducting channel. SecDF uses the proton motive force (PMF) to complete protein translocation after the ATP-dependent function of SecA.</text>
</comment>
<evidence type="ECO:0000259" key="14">
    <source>
        <dbReference type="Pfam" id="PF22599"/>
    </source>
</evidence>
<keyword evidence="4 9" id="KW-0812">Transmembrane</keyword>
<evidence type="ECO:0000256" key="7">
    <source>
        <dbReference type="ARBA" id="ARBA00023010"/>
    </source>
</evidence>
<feature type="region of interest" description="Disordered" evidence="11">
    <location>
        <begin position="267"/>
        <end position="302"/>
    </location>
</feature>
<evidence type="ECO:0000256" key="9">
    <source>
        <dbReference type="HAMAP-Rule" id="MF_01463"/>
    </source>
</evidence>
<dbReference type="Pfam" id="PF22599">
    <property type="entry name" value="SecDF_P1_head"/>
    <property type="match status" value="1"/>
</dbReference>
<comment type="caution">
    <text evidence="9">Lacks conserved residue(s) required for the propagation of feature annotation.</text>
</comment>
<comment type="similarity">
    <text evidence="9">Belongs to the SecD/SecF family. SecD subfamily.</text>
</comment>
<dbReference type="InterPro" id="IPR048634">
    <property type="entry name" value="SecD_SecF_C"/>
</dbReference>
<evidence type="ECO:0000259" key="12">
    <source>
        <dbReference type="Pfam" id="PF02355"/>
    </source>
</evidence>
<keyword evidence="6 9" id="KW-1133">Transmembrane helix</keyword>
<feature type="transmembrane region" description="Helical" evidence="9">
    <location>
        <begin position="528"/>
        <end position="545"/>
    </location>
</feature>
<comment type="caution">
    <text evidence="15">The sequence shown here is derived from an EMBL/GenBank/DDBJ whole genome shotgun (WGS) entry which is preliminary data.</text>
</comment>
<dbReference type="InterPro" id="IPR005791">
    <property type="entry name" value="SecD"/>
</dbReference>
<feature type="domain" description="Protein export membrane protein SecD/SecF C-terminal" evidence="12">
    <location>
        <begin position="828"/>
        <end position="1005"/>
    </location>
</feature>
<dbReference type="InterPro" id="IPR022645">
    <property type="entry name" value="SecD/SecF_bac"/>
</dbReference>
<dbReference type="RefSeq" id="WP_380218451.1">
    <property type="nucleotide sequence ID" value="NZ_JBHTBN010000007.1"/>
</dbReference>
<dbReference type="Gene3D" id="3.30.70.3220">
    <property type="match status" value="1"/>
</dbReference>
<evidence type="ECO:0000256" key="5">
    <source>
        <dbReference type="ARBA" id="ARBA00022927"/>
    </source>
</evidence>
<dbReference type="Pfam" id="PF07549">
    <property type="entry name" value="Sec_GG"/>
    <property type="match status" value="2"/>
</dbReference>
<evidence type="ECO:0000256" key="3">
    <source>
        <dbReference type="ARBA" id="ARBA00022475"/>
    </source>
</evidence>
<feature type="transmembrane region" description="Helical" evidence="9">
    <location>
        <begin position="846"/>
        <end position="863"/>
    </location>
</feature>
<feature type="transmembrane region" description="Helical" evidence="9">
    <location>
        <begin position="581"/>
        <end position="599"/>
    </location>
</feature>
<reference evidence="16" key="1">
    <citation type="journal article" date="2019" name="Int. J. Syst. Evol. Microbiol.">
        <title>The Global Catalogue of Microorganisms (GCM) 10K type strain sequencing project: providing services to taxonomists for standard genome sequencing and annotation.</title>
        <authorList>
            <consortium name="The Broad Institute Genomics Platform"/>
            <consortium name="The Broad Institute Genome Sequencing Center for Infectious Disease"/>
            <person name="Wu L."/>
            <person name="Ma J."/>
        </authorList>
    </citation>
    <scope>NUCLEOTIDE SEQUENCE [LARGE SCALE GENOMIC DNA]</scope>
    <source>
        <strain evidence="16">CGMCC 1.16306</strain>
    </source>
</reference>
<dbReference type="HAMAP" id="MF_01463_B">
    <property type="entry name" value="SecD_B"/>
    <property type="match status" value="1"/>
</dbReference>
<dbReference type="NCBIfam" id="TIGR00966">
    <property type="entry name" value="transloc_SecF"/>
    <property type="match status" value="1"/>
</dbReference>
<feature type="transmembrane region" description="Helical" evidence="9">
    <location>
        <begin position="905"/>
        <end position="925"/>
    </location>
</feature>
<dbReference type="SUPFAM" id="SSF82866">
    <property type="entry name" value="Multidrug efflux transporter AcrB transmembrane domain"/>
    <property type="match status" value="2"/>
</dbReference>
<name>A0ABW2MWA0_9FLAO</name>
<dbReference type="InterPro" id="IPR005665">
    <property type="entry name" value="SecF_bac"/>
</dbReference>